<protein>
    <submittedName>
        <fullName evidence="1">Uncharacterized protein</fullName>
    </submittedName>
</protein>
<name>A0A0K1ECL8_CHOCO</name>
<sequence>MAVIEYVLSNGLMVVGDFVDDMTNFVPWGISISDALARIDGEWNALGRDPRLWEICWFENTAAGNERAQRSGLITTEK</sequence>
<dbReference type="EMBL" id="CP012159">
    <property type="protein sequence ID" value="AKT38328.1"/>
    <property type="molecule type" value="Genomic_DNA"/>
</dbReference>
<proteinExistence type="predicted"/>
<reference evidence="1 2" key="1">
    <citation type="submission" date="2015-07" db="EMBL/GenBank/DDBJ databases">
        <title>Genome analysis of myxobacterium Chondromyces crocatus Cm c5 reveals a high potential for natural compound synthesis and the genetic basis for the loss of fruiting body formation.</title>
        <authorList>
            <person name="Zaburannyi N."/>
            <person name="Bunk B."/>
            <person name="Maier J."/>
            <person name="Overmann J."/>
            <person name="Mueller R."/>
        </authorList>
    </citation>
    <scope>NUCLEOTIDE SEQUENCE [LARGE SCALE GENOMIC DNA]</scope>
    <source>
        <strain evidence="1 2">Cm c5</strain>
    </source>
</reference>
<dbReference type="KEGG" id="ccro:CMC5_024730"/>
<organism evidence="1 2">
    <name type="scientific">Chondromyces crocatus</name>
    <dbReference type="NCBI Taxonomy" id="52"/>
    <lineage>
        <taxon>Bacteria</taxon>
        <taxon>Pseudomonadati</taxon>
        <taxon>Myxococcota</taxon>
        <taxon>Polyangia</taxon>
        <taxon>Polyangiales</taxon>
        <taxon>Polyangiaceae</taxon>
        <taxon>Chondromyces</taxon>
    </lineage>
</organism>
<dbReference type="AlphaFoldDB" id="A0A0K1ECL8"/>
<accession>A0A0K1ECL8</accession>
<dbReference type="Proteomes" id="UP000067626">
    <property type="component" value="Chromosome"/>
</dbReference>
<gene>
    <name evidence="1" type="ORF">CMC5_024730</name>
</gene>
<keyword evidence="2" id="KW-1185">Reference proteome</keyword>
<evidence type="ECO:0000313" key="2">
    <source>
        <dbReference type="Proteomes" id="UP000067626"/>
    </source>
</evidence>
<evidence type="ECO:0000313" key="1">
    <source>
        <dbReference type="EMBL" id="AKT38328.1"/>
    </source>
</evidence>